<evidence type="ECO:0000313" key="7">
    <source>
        <dbReference type="Proteomes" id="UP000298017"/>
    </source>
</evidence>
<dbReference type="Pfam" id="PF00270">
    <property type="entry name" value="DEAD"/>
    <property type="match status" value="1"/>
</dbReference>
<dbReference type="GO" id="GO:0036297">
    <property type="term" value="P:interstrand cross-link repair"/>
    <property type="evidence" value="ECO:0007669"/>
    <property type="project" value="TreeGrafter"/>
</dbReference>
<dbReference type="InterPro" id="IPR014001">
    <property type="entry name" value="Helicase_ATP-bd"/>
</dbReference>
<evidence type="ECO:0000256" key="2">
    <source>
        <dbReference type="ARBA" id="ARBA00022840"/>
    </source>
</evidence>
<reference evidence="6 7" key="1">
    <citation type="submission" date="2019-03" db="EMBL/GenBank/DDBJ databases">
        <title>Genome Sequencing and Assembly of Various Microbes Isolated from Alder Root Nodule.</title>
        <authorList>
            <person name="Swanson E."/>
            <person name="Sevigny J.L."/>
            <person name="Pesce C."/>
            <person name="Davis I."/>
            <person name="Kleiner V."/>
            <person name="Tisa L."/>
        </authorList>
    </citation>
    <scope>NUCLEOTIDE SEQUENCE [LARGE SCALE GENOMIC DNA]</scope>
    <source>
        <strain evidence="6 7">4R-31</strain>
    </source>
</reference>
<evidence type="ECO:0000256" key="3">
    <source>
        <dbReference type="SAM" id="MobiDB-lite"/>
    </source>
</evidence>
<dbReference type="PANTHER" id="PTHR47957:SF3">
    <property type="entry name" value="ATP-DEPENDENT HELICASE HRQ1"/>
    <property type="match status" value="1"/>
</dbReference>
<proteinExistence type="predicted"/>
<dbReference type="SMART" id="SM00487">
    <property type="entry name" value="DEXDc"/>
    <property type="match status" value="1"/>
</dbReference>
<keyword evidence="6" id="KW-0378">Hydrolase</keyword>
<dbReference type="Proteomes" id="UP000298017">
    <property type="component" value="Unassembled WGS sequence"/>
</dbReference>
<dbReference type="SUPFAM" id="SSF52540">
    <property type="entry name" value="P-loop containing nucleoside triphosphate hydrolases"/>
    <property type="match status" value="2"/>
</dbReference>
<dbReference type="Pfam" id="PF00271">
    <property type="entry name" value="Helicase_C"/>
    <property type="match status" value="1"/>
</dbReference>
<dbReference type="InterPro" id="IPR001650">
    <property type="entry name" value="Helicase_C-like"/>
</dbReference>
<evidence type="ECO:0000259" key="4">
    <source>
        <dbReference type="PROSITE" id="PS51192"/>
    </source>
</evidence>
<name>A0AAX2SCA2_KOCRH</name>
<dbReference type="InterPro" id="IPR027417">
    <property type="entry name" value="P-loop_NTPase"/>
</dbReference>
<dbReference type="InterPro" id="IPR011545">
    <property type="entry name" value="DEAD/DEAH_box_helicase_dom"/>
</dbReference>
<accession>A0AAX2SCA2</accession>
<keyword evidence="1" id="KW-0547">Nucleotide-binding</keyword>
<evidence type="ECO:0000256" key="1">
    <source>
        <dbReference type="ARBA" id="ARBA00022741"/>
    </source>
</evidence>
<feature type="domain" description="Helicase C-terminal" evidence="5">
    <location>
        <begin position="965"/>
        <end position="1125"/>
    </location>
</feature>
<sequence length="2181" mass="239835">MSELLPSLQAEAMKSALVEYVTTAIEFSDRYARDAFADFLSDKDQGIFRGPFLRTRLPFHTELGASPLSVLPDWFQPYAHQAEAFRRLTTDPSVEGPQDRRGLRIPEPTIVTTGTGSGKTEAFLYPLLDYAVRARKQGVHGIKAIILYPMNALANDQAGRLARMIHENPALNGVTAALYTGEHSGAPRTVMSPEGLIEDRHTIRSAVPDIILTNYKMLDQLLLRSADRPLWEHSAESLRYLVLDEFHTYNGAQGTDVAMLIRRLRLVLERLAPQRTAMVPVATSATLGDESDIAPVADFASTIFGTPFTVESVVTERRVTQDALRDAALERLRSGSVSGIEAADLQAQEHPTLTQLQPVLELLPGAADGALPVPAELTRRVLAVLWPSLENLAENAELDAATERDLFLAHPLVSALLSAAAQATSIRDLAAALVPHLDQDTTGARCVEALGGALSHVRSRAERNSFPNVELHLWTREVSHVDRATSPAVAFAWSDDRGVHDGSFLPAIYCRNCGRSGWGVALTGTGDLIVKPQTIREAQARKSGRFRALISVPGVDPQSDDRLRFLNPERRAIEDELPEEDAGDLDTLPVRMHVGLEADGLSTRDNCPVCNENDGIRFVGSRTATLLSVALSSLFGSEGLNLSEKKSLVFTDSVQDAAHRAGFVEARSYSLALRSAIQSALTDEPTPVRDVVTRMMDQARTSEERYRLLHPSIAENAPVRGYWDDSEDRNRRRRARDRVATRLEFDVELEVGLVESYGRTLAATGTAAASVQAAEDELETLGHDVLELAARELTIDLPGIEARGAARPGAWVRGILERLRVDGAIAHEWLRRYREKGGTRYEIWGGRRPKDVMPAFPRGRRAPAFPATGRFKENTGFVDPTNSSSWYVDWTSRCLGVDQRRAGYLLKPLFAALSEHRLTDTVPVMQRGTVTTESYGLRPENLVLATLSGPAEILRCPECGQVVTGLPNVLHTLAGGPCTAYQCKGTLHPDTLRDSYYRSLYRGDMRRVIAREHTSLLAADTRLQYENEFKNSETTPGAPNVLVATPTLEMGIDIGDLSTVILASIPDTVASYLQRVGRAGRLTGNSLDLAFMTTRGKGSAFIEPQFMLNGGVRPPAAYLSAEEILHRQYTAFLMDRMAGNEGTPDPARAASVMKSSDPGTFLGTLLADAREHSQQRLDEFLSAFQVGDEPRRGMTQEAVQALRTWATWPDNGEPSGLERAIKSSLQRWQHEKAELHYRRERVEKQLRAIADGTVVITAEEDGKLATELEGQQQLLDEQEQKLGLEEDPAAREREERRLKGSSARLRAESSQLSHEHWIGVLERFGVLPNFTLFDDAVSLEATLTYRDEHDNWKHIPAEYERSGFTALTELAPGNTFYAGGHELKIDSVDVGSDGAGVRRFAFCPACGYSQEIAPTERMDACPACHKPAIADSGQHLNVVELTKVSSTMELNQAKISDGREDRERSSYDTLTIPDFTESDTRAEWSIGGTGVGVTFRRGSRLTRMNVGKPREGAREATLAGRSQRIGGFLICPVCGHQDENTDENSAREHQGWCTQRRVENPESVSVVLARELVTESIMISLPPSITEDTSGRSLWSFYCALMLGLRERFGGEISHLNMEVVPDVSRNNADSLLLFDSVPGGTGYLAELATPESLWHLLRGAHEFLVSCVCQDEDKAACFRCLMPHVRASKREYLSRQRAVEILGTILGDEAPGEEMTWRVEEGRAPVGDDFESALEHRFRRLFRAAVGALPGAQVTDTVGDGGQGFSVMLGGVRYSYASQVLLGDTQPDALLTWQGQFGSQGAAIYLDGRTYHASTAHGRVGDDAAKRRGLRERGYLVYAVTHADLDAYEAAQRGEPGEGVLKDMWVTQFTRALQRQGVVDAADLSYLDANPFDQLLSLISDSKTDPFKRQLSVAKKLNLLLFTGKPTPVSLDALAEQARAILDTPPGSPLPNPPRTPTTKGFVRRTGPLVILGDVTPTHSRLAVVLDDRDAAVESPYFADSWRQWLALSNLRQDMEPGAVTILETWTSAAEHAAEEHEENQWLEFFSHLPSSQDAPASPTEKERAGLGGVNLLHSPGPVELTPDWKNAVSQAYSPEEAQVLTLAGRQGLPLPEIGEEMQGYVVDLLWTDYKLAWLADEKNAMDFAAVAPPDWTVTGPDTDTIRKILTTHGDTTQRKTEMP</sequence>
<feature type="compositionally biased region" description="Pro residues" evidence="3">
    <location>
        <begin position="1947"/>
        <end position="1957"/>
    </location>
</feature>
<gene>
    <name evidence="6" type="ORF">E4P33_06500</name>
</gene>
<dbReference type="SMART" id="SM00490">
    <property type="entry name" value="HELICc"/>
    <property type="match status" value="1"/>
</dbReference>
<comment type="caution">
    <text evidence="6">The sequence shown here is derived from an EMBL/GenBank/DDBJ whole genome shotgun (WGS) entry which is preliminary data.</text>
</comment>
<dbReference type="PANTHER" id="PTHR47957">
    <property type="entry name" value="ATP-DEPENDENT HELICASE HRQ1"/>
    <property type="match status" value="1"/>
</dbReference>
<organism evidence="6 7">
    <name type="scientific">Kocuria rhizophila</name>
    <dbReference type="NCBI Taxonomy" id="72000"/>
    <lineage>
        <taxon>Bacteria</taxon>
        <taxon>Bacillati</taxon>
        <taxon>Actinomycetota</taxon>
        <taxon>Actinomycetes</taxon>
        <taxon>Micrococcales</taxon>
        <taxon>Micrococcaceae</taxon>
        <taxon>Kocuria</taxon>
    </lineage>
</organism>
<dbReference type="Gene3D" id="3.40.50.300">
    <property type="entry name" value="P-loop containing nucleotide triphosphate hydrolases"/>
    <property type="match status" value="2"/>
</dbReference>
<dbReference type="GO" id="GO:0003676">
    <property type="term" value="F:nucleic acid binding"/>
    <property type="evidence" value="ECO:0007669"/>
    <property type="project" value="InterPro"/>
</dbReference>
<dbReference type="PROSITE" id="PS51192">
    <property type="entry name" value="HELICASE_ATP_BIND_1"/>
    <property type="match status" value="1"/>
</dbReference>
<evidence type="ECO:0000313" key="6">
    <source>
        <dbReference type="EMBL" id="TFI01766.1"/>
    </source>
</evidence>
<keyword evidence="7" id="KW-1185">Reference proteome</keyword>
<keyword evidence="2" id="KW-0067">ATP-binding</keyword>
<protein>
    <submittedName>
        <fullName evidence="6">DEAD/DEAH box helicase</fullName>
    </submittedName>
</protein>
<dbReference type="GO" id="GO:0005524">
    <property type="term" value="F:ATP binding"/>
    <property type="evidence" value="ECO:0007669"/>
    <property type="project" value="UniProtKB-KW"/>
</dbReference>
<evidence type="ECO:0000259" key="5">
    <source>
        <dbReference type="PROSITE" id="PS51194"/>
    </source>
</evidence>
<dbReference type="InterPro" id="IPR018973">
    <property type="entry name" value="MZB"/>
</dbReference>
<dbReference type="RefSeq" id="WP_135010559.1">
    <property type="nucleotide sequence ID" value="NZ_SPNK01000005.1"/>
</dbReference>
<dbReference type="GO" id="GO:0006289">
    <property type="term" value="P:nucleotide-excision repair"/>
    <property type="evidence" value="ECO:0007669"/>
    <property type="project" value="TreeGrafter"/>
</dbReference>
<dbReference type="Pfam" id="PF09369">
    <property type="entry name" value="MZB"/>
    <property type="match status" value="1"/>
</dbReference>
<dbReference type="PROSITE" id="PS51194">
    <property type="entry name" value="HELICASE_CTER"/>
    <property type="match status" value="1"/>
</dbReference>
<dbReference type="EMBL" id="SPNK01000005">
    <property type="protein sequence ID" value="TFI01766.1"/>
    <property type="molecule type" value="Genomic_DNA"/>
</dbReference>
<dbReference type="GO" id="GO:0043138">
    <property type="term" value="F:3'-5' DNA helicase activity"/>
    <property type="evidence" value="ECO:0007669"/>
    <property type="project" value="TreeGrafter"/>
</dbReference>
<feature type="domain" description="Helicase ATP-binding" evidence="4">
    <location>
        <begin position="100"/>
        <end position="305"/>
    </location>
</feature>
<keyword evidence="6" id="KW-0347">Helicase</keyword>
<feature type="region of interest" description="Disordered" evidence="3">
    <location>
        <begin position="1943"/>
        <end position="1963"/>
    </location>
</feature>